<keyword evidence="3" id="KW-1185">Reference proteome</keyword>
<sequence>MSNPDLRICFVGDSFVNGTGDSTLLGWTGRVCQFASQRGVPLTYYNLGVRRETSADIGVRWQFEVMARLPEGCDGRVVFSFGANDMTWEQGGMRVKTSDSLRHTGMILLVAKRQYPVLMVSPPAIADEAQNERIAELVSYQRQICEGFEIPYLDVFTPLRRSPVWMTEVRSGDGAHPNAAGYAELAQLVLSWPAWWKLDGSNRL</sequence>
<evidence type="ECO:0000313" key="3">
    <source>
        <dbReference type="Proteomes" id="UP000505210"/>
    </source>
</evidence>
<reference evidence="2 3" key="1">
    <citation type="submission" date="2020-05" db="EMBL/GenBank/DDBJ databases">
        <title>Complete genome sequence of of a novel Thermoleptolyngbya strain isolated from hot springs of Ganzi, Sichuan China.</title>
        <authorList>
            <person name="Tang J."/>
            <person name="Daroch M."/>
            <person name="Li L."/>
            <person name="Waleron K."/>
            <person name="Waleron M."/>
            <person name="Waleron M."/>
        </authorList>
    </citation>
    <scope>NUCLEOTIDE SEQUENCE [LARGE SCALE GENOMIC DNA]</scope>
    <source>
        <strain evidence="2 3">PKUAC-SCTA183</strain>
    </source>
</reference>
<accession>A0A6M8BB74</accession>
<name>A0A6M8BB74_9CYAN</name>
<dbReference type="EMBL" id="CP053661">
    <property type="protein sequence ID" value="QKD83878.1"/>
    <property type="molecule type" value="Genomic_DNA"/>
</dbReference>
<dbReference type="InterPro" id="IPR013830">
    <property type="entry name" value="SGNH_hydro"/>
</dbReference>
<dbReference type="Gene3D" id="3.40.50.1110">
    <property type="entry name" value="SGNH hydrolase"/>
    <property type="match status" value="1"/>
</dbReference>
<dbReference type="Pfam" id="PF13472">
    <property type="entry name" value="Lipase_GDSL_2"/>
    <property type="match status" value="1"/>
</dbReference>
<gene>
    <name evidence="2" type="ORF">HPC62_18270</name>
</gene>
<dbReference type="KEGG" id="theu:HPC62_18270"/>
<dbReference type="AlphaFoldDB" id="A0A6M8BB74"/>
<organism evidence="2 3">
    <name type="scientific">Thermoleptolyngbya sichuanensis A183</name>
    <dbReference type="NCBI Taxonomy" id="2737172"/>
    <lineage>
        <taxon>Bacteria</taxon>
        <taxon>Bacillati</taxon>
        <taxon>Cyanobacteriota</taxon>
        <taxon>Cyanophyceae</taxon>
        <taxon>Oculatellales</taxon>
        <taxon>Oculatellaceae</taxon>
        <taxon>Thermoleptolyngbya</taxon>
        <taxon>Thermoleptolyngbya sichuanensis</taxon>
    </lineage>
</organism>
<dbReference type="SUPFAM" id="SSF52266">
    <property type="entry name" value="SGNH hydrolase"/>
    <property type="match status" value="1"/>
</dbReference>
<feature type="domain" description="SGNH hydrolase-type esterase" evidence="1">
    <location>
        <begin position="10"/>
        <end position="183"/>
    </location>
</feature>
<proteinExistence type="predicted"/>
<dbReference type="RefSeq" id="WP_172357949.1">
    <property type="nucleotide sequence ID" value="NZ_CP053661.1"/>
</dbReference>
<dbReference type="Proteomes" id="UP000505210">
    <property type="component" value="Chromosome"/>
</dbReference>
<protein>
    <submittedName>
        <fullName evidence="2">Lipase</fullName>
    </submittedName>
</protein>
<dbReference type="InterPro" id="IPR036514">
    <property type="entry name" value="SGNH_hydro_sf"/>
</dbReference>
<evidence type="ECO:0000313" key="2">
    <source>
        <dbReference type="EMBL" id="QKD83878.1"/>
    </source>
</evidence>
<evidence type="ECO:0000259" key="1">
    <source>
        <dbReference type="Pfam" id="PF13472"/>
    </source>
</evidence>